<evidence type="ECO:0000256" key="2">
    <source>
        <dbReference type="ARBA" id="ARBA00022448"/>
    </source>
</evidence>
<organism evidence="9 10">
    <name type="scientific">Tribonema minus</name>
    <dbReference type="NCBI Taxonomy" id="303371"/>
    <lineage>
        <taxon>Eukaryota</taxon>
        <taxon>Sar</taxon>
        <taxon>Stramenopiles</taxon>
        <taxon>Ochrophyta</taxon>
        <taxon>PX clade</taxon>
        <taxon>Xanthophyceae</taxon>
        <taxon>Tribonematales</taxon>
        <taxon>Tribonemataceae</taxon>
        <taxon>Tribonema</taxon>
    </lineage>
</organism>
<keyword evidence="2" id="KW-0813">Transport</keyword>
<reference evidence="9" key="1">
    <citation type="submission" date="2021-02" db="EMBL/GenBank/DDBJ databases">
        <title>First Annotated Genome of the Yellow-green Alga Tribonema minus.</title>
        <authorList>
            <person name="Mahan K.M."/>
        </authorList>
    </citation>
    <scope>NUCLEOTIDE SEQUENCE</scope>
    <source>
        <strain evidence="9">UTEX B ZZ1240</strain>
    </source>
</reference>
<evidence type="ECO:0000313" key="9">
    <source>
        <dbReference type="EMBL" id="KAG5192236.1"/>
    </source>
</evidence>
<dbReference type="GO" id="GO:0008324">
    <property type="term" value="F:monoatomic cation transmembrane transporter activity"/>
    <property type="evidence" value="ECO:0007669"/>
    <property type="project" value="TreeGrafter"/>
</dbReference>
<feature type="region of interest" description="Disordered" evidence="6">
    <location>
        <begin position="225"/>
        <end position="248"/>
    </location>
</feature>
<evidence type="ECO:0000256" key="4">
    <source>
        <dbReference type="ARBA" id="ARBA00022989"/>
    </source>
</evidence>
<evidence type="ECO:0000256" key="5">
    <source>
        <dbReference type="ARBA" id="ARBA00023136"/>
    </source>
</evidence>
<keyword evidence="3 7" id="KW-0812">Transmembrane</keyword>
<dbReference type="PANTHER" id="PTHR43840">
    <property type="entry name" value="MITOCHONDRIAL METAL TRANSPORTER 1-RELATED"/>
    <property type="match status" value="1"/>
</dbReference>
<dbReference type="InterPro" id="IPR027469">
    <property type="entry name" value="Cation_efflux_TMD_sf"/>
</dbReference>
<keyword evidence="5 7" id="KW-0472">Membrane</keyword>
<dbReference type="InterPro" id="IPR050291">
    <property type="entry name" value="CDF_Transporter"/>
</dbReference>
<feature type="domain" description="Cation efflux protein cytoplasmic" evidence="8">
    <location>
        <begin position="107"/>
        <end position="184"/>
    </location>
</feature>
<evidence type="ECO:0000256" key="3">
    <source>
        <dbReference type="ARBA" id="ARBA00022692"/>
    </source>
</evidence>
<dbReference type="Proteomes" id="UP000664859">
    <property type="component" value="Unassembled WGS sequence"/>
</dbReference>
<dbReference type="Gene3D" id="3.30.70.1350">
    <property type="entry name" value="Cation efflux protein, cytoplasmic domain"/>
    <property type="match status" value="2"/>
</dbReference>
<sequence length="248" mass="26614">MSNALHHRTDAVSSVVALVAVVGAMCGAPLLDPLAGLAVMLGGVEGVRGFDSIRSRRMGPQTLVDLTIQIAQRARFAILKKLPMVSDVIVTTAVDEKPCPVSNVLRPHGEIEGDVRRVVRQELREVTDVPKVTVHYTGLSTSADVFVRVDPRLRVHEAIAIASQVRRVLVNRIKDLCSVDVHLDLVETYMAVEARAGTGGSSDSFYGSSKLRANLLSNLLDRASSGRKGGAGGAGDWEQSSWADDKHT</sequence>
<comment type="subcellular location">
    <subcellularLocation>
        <location evidence="1">Membrane</location>
        <topology evidence="1">Multi-pass membrane protein</topology>
    </subcellularLocation>
</comment>
<evidence type="ECO:0000313" key="10">
    <source>
        <dbReference type="Proteomes" id="UP000664859"/>
    </source>
</evidence>
<feature type="transmembrane region" description="Helical" evidence="7">
    <location>
        <begin position="12"/>
        <end position="31"/>
    </location>
</feature>
<keyword evidence="10" id="KW-1185">Reference proteome</keyword>
<proteinExistence type="predicted"/>
<dbReference type="EMBL" id="JAFCMP010000009">
    <property type="protein sequence ID" value="KAG5192236.1"/>
    <property type="molecule type" value="Genomic_DNA"/>
</dbReference>
<dbReference type="AlphaFoldDB" id="A0A836CQT4"/>
<dbReference type="InterPro" id="IPR027470">
    <property type="entry name" value="Cation_efflux_CTD"/>
</dbReference>
<protein>
    <recommendedName>
        <fullName evidence="8">Cation efflux protein cytoplasmic domain-containing protein</fullName>
    </recommendedName>
</protein>
<dbReference type="Gene3D" id="1.20.1510.10">
    <property type="entry name" value="Cation efflux protein transmembrane domain"/>
    <property type="match status" value="1"/>
</dbReference>
<dbReference type="Pfam" id="PF16916">
    <property type="entry name" value="ZT_dimer"/>
    <property type="match status" value="1"/>
</dbReference>
<evidence type="ECO:0000259" key="8">
    <source>
        <dbReference type="Pfam" id="PF16916"/>
    </source>
</evidence>
<dbReference type="GO" id="GO:0016020">
    <property type="term" value="C:membrane"/>
    <property type="evidence" value="ECO:0007669"/>
    <property type="project" value="UniProtKB-SubCell"/>
</dbReference>
<dbReference type="SUPFAM" id="SSF160240">
    <property type="entry name" value="Cation efflux protein cytoplasmic domain-like"/>
    <property type="match status" value="2"/>
</dbReference>
<dbReference type="OrthoDB" id="435980at2759"/>
<accession>A0A836CQT4</accession>
<evidence type="ECO:0000256" key="6">
    <source>
        <dbReference type="SAM" id="MobiDB-lite"/>
    </source>
</evidence>
<dbReference type="SUPFAM" id="SSF161111">
    <property type="entry name" value="Cation efflux protein transmembrane domain-like"/>
    <property type="match status" value="1"/>
</dbReference>
<gene>
    <name evidence="9" type="ORF">JKP88DRAFT_352028</name>
</gene>
<comment type="caution">
    <text evidence="9">The sequence shown here is derived from an EMBL/GenBank/DDBJ whole genome shotgun (WGS) entry which is preliminary data.</text>
</comment>
<evidence type="ECO:0000256" key="1">
    <source>
        <dbReference type="ARBA" id="ARBA00004141"/>
    </source>
</evidence>
<keyword evidence="4 7" id="KW-1133">Transmembrane helix</keyword>
<evidence type="ECO:0000256" key="7">
    <source>
        <dbReference type="SAM" id="Phobius"/>
    </source>
</evidence>
<name>A0A836CQT4_9STRA</name>
<dbReference type="PANTHER" id="PTHR43840:SF15">
    <property type="entry name" value="MITOCHONDRIAL METAL TRANSPORTER 1-RELATED"/>
    <property type="match status" value="1"/>
</dbReference>
<dbReference type="InterPro" id="IPR036837">
    <property type="entry name" value="Cation_efflux_CTD_sf"/>
</dbReference>